<reference evidence="1 2" key="1">
    <citation type="journal article" date="2011" name="Science">
        <title>The ecoresponsive genome of Daphnia pulex.</title>
        <authorList>
            <person name="Colbourne J.K."/>
            <person name="Pfrender M.E."/>
            <person name="Gilbert D."/>
            <person name="Thomas W.K."/>
            <person name="Tucker A."/>
            <person name="Oakley T.H."/>
            <person name="Tokishita S."/>
            <person name="Aerts A."/>
            <person name="Arnold G.J."/>
            <person name="Basu M.K."/>
            <person name="Bauer D.J."/>
            <person name="Caceres C.E."/>
            <person name="Carmel L."/>
            <person name="Casola C."/>
            <person name="Choi J.H."/>
            <person name="Detter J.C."/>
            <person name="Dong Q."/>
            <person name="Dusheyko S."/>
            <person name="Eads B.D."/>
            <person name="Frohlich T."/>
            <person name="Geiler-Samerotte K.A."/>
            <person name="Gerlach D."/>
            <person name="Hatcher P."/>
            <person name="Jogdeo S."/>
            <person name="Krijgsveld J."/>
            <person name="Kriventseva E.V."/>
            <person name="Kultz D."/>
            <person name="Laforsch C."/>
            <person name="Lindquist E."/>
            <person name="Lopez J."/>
            <person name="Manak J.R."/>
            <person name="Muller J."/>
            <person name="Pangilinan J."/>
            <person name="Patwardhan R.P."/>
            <person name="Pitluck S."/>
            <person name="Pritham E.J."/>
            <person name="Rechtsteiner A."/>
            <person name="Rho M."/>
            <person name="Rogozin I.B."/>
            <person name="Sakarya O."/>
            <person name="Salamov A."/>
            <person name="Schaack S."/>
            <person name="Shapiro H."/>
            <person name="Shiga Y."/>
            <person name="Skalitzky C."/>
            <person name="Smith Z."/>
            <person name="Souvorov A."/>
            <person name="Sung W."/>
            <person name="Tang Z."/>
            <person name="Tsuchiya D."/>
            <person name="Tu H."/>
            <person name="Vos H."/>
            <person name="Wang M."/>
            <person name="Wolf Y.I."/>
            <person name="Yamagata H."/>
            <person name="Yamada T."/>
            <person name="Ye Y."/>
            <person name="Shaw J.R."/>
            <person name="Andrews J."/>
            <person name="Crease T.J."/>
            <person name="Tang H."/>
            <person name="Lucas S.M."/>
            <person name="Robertson H.M."/>
            <person name="Bork P."/>
            <person name="Koonin E.V."/>
            <person name="Zdobnov E.M."/>
            <person name="Grigoriev I.V."/>
            <person name="Lynch M."/>
            <person name="Boore J.L."/>
        </authorList>
    </citation>
    <scope>NUCLEOTIDE SEQUENCE [LARGE SCALE GENOMIC DNA]</scope>
</reference>
<dbReference type="InParanoid" id="E9HRZ4"/>
<evidence type="ECO:0000313" key="2">
    <source>
        <dbReference type="Proteomes" id="UP000000305"/>
    </source>
</evidence>
<dbReference type="AlphaFoldDB" id="E9HRZ4"/>
<dbReference type="EMBL" id="GL732743">
    <property type="protein sequence ID" value="EFX65467.1"/>
    <property type="molecule type" value="Genomic_DNA"/>
</dbReference>
<keyword evidence="2" id="KW-1185">Reference proteome</keyword>
<sequence length="72" mass="8217">MACLALNRASSNSHHVVNDLCDRDSSTSLFNPWPAEVRGMASTHKDFRVPGRVRPSRQYFTNDDPTSLWQRL</sequence>
<gene>
    <name evidence="1" type="ORF">DAPPUDRAFT_264623</name>
</gene>
<proteinExistence type="predicted"/>
<organism evidence="1 2">
    <name type="scientific">Daphnia pulex</name>
    <name type="common">Water flea</name>
    <dbReference type="NCBI Taxonomy" id="6669"/>
    <lineage>
        <taxon>Eukaryota</taxon>
        <taxon>Metazoa</taxon>
        <taxon>Ecdysozoa</taxon>
        <taxon>Arthropoda</taxon>
        <taxon>Crustacea</taxon>
        <taxon>Branchiopoda</taxon>
        <taxon>Diplostraca</taxon>
        <taxon>Cladocera</taxon>
        <taxon>Anomopoda</taxon>
        <taxon>Daphniidae</taxon>
        <taxon>Daphnia</taxon>
    </lineage>
</organism>
<protein>
    <submittedName>
        <fullName evidence="1">Uncharacterized protein</fullName>
    </submittedName>
</protein>
<evidence type="ECO:0000313" key="1">
    <source>
        <dbReference type="EMBL" id="EFX65467.1"/>
    </source>
</evidence>
<dbReference type="KEGG" id="dpx:DAPPUDRAFT_264623"/>
<name>E9HRZ4_DAPPU</name>
<accession>E9HRZ4</accession>
<dbReference type="HOGENOM" id="CLU_2724773_0_0_1"/>
<dbReference type="Proteomes" id="UP000000305">
    <property type="component" value="Unassembled WGS sequence"/>
</dbReference>